<accession>A0A0K6H169</accession>
<keyword evidence="2" id="KW-1185">Reference proteome</keyword>
<proteinExistence type="predicted"/>
<dbReference type="RefSeq" id="WP_055434172.1">
    <property type="nucleotide sequence ID" value="NZ_CYHA01000004.1"/>
</dbReference>
<dbReference type="EMBL" id="CYHA01000004">
    <property type="protein sequence ID" value="CUA84728.1"/>
    <property type="molecule type" value="Genomic_DNA"/>
</dbReference>
<sequence length="283" mass="31574">MYDWNALWEDNTDRIKTLEAPLSGPPDAARAVATTDGETPLTVYETDEAFLLARQAPPALLTLPKRELFELTLRFVPENESGEPEVNILVDNLATGESDAWRSPVRRDDEGRLWVGSRLLGEGVLPPMPFDDLSFTDNASFRDALYRLWQDDLPQLAPLIESHFSGELSRLAEAAPSGADGFEEGRLDQICDRYAEIVRREQAVLSRLFSDDELRLVAEVIRPLTFDSAASCRGLWLAVEARLVDDEIDRALGVDAARLLQRLKDLSYAQEVALIEALSPHNA</sequence>
<organism evidence="1 2">
    <name type="scientific">Gulbenkiania indica</name>
    <dbReference type="NCBI Taxonomy" id="375574"/>
    <lineage>
        <taxon>Bacteria</taxon>
        <taxon>Pseudomonadati</taxon>
        <taxon>Pseudomonadota</taxon>
        <taxon>Betaproteobacteria</taxon>
        <taxon>Neisseriales</taxon>
        <taxon>Chromobacteriaceae</taxon>
        <taxon>Gulbenkiania</taxon>
    </lineage>
</organism>
<protein>
    <submittedName>
        <fullName evidence="1">Uncharacterized protein</fullName>
    </submittedName>
</protein>
<dbReference type="Proteomes" id="UP000243535">
    <property type="component" value="Unassembled WGS sequence"/>
</dbReference>
<evidence type="ECO:0000313" key="1">
    <source>
        <dbReference type="EMBL" id="CUA84728.1"/>
    </source>
</evidence>
<gene>
    <name evidence="1" type="ORF">Ga0061063_2174</name>
</gene>
<name>A0A0K6H169_9NEIS</name>
<dbReference type="OrthoDB" id="8593545at2"/>
<reference evidence="2" key="1">
    <citation type="submission" date="2015-08" db="EMBL/GenBank/DDBJ databases">
        <authorList>
            <person name="Varghese N."/>
        </authorList>
    </citation>
    <scope>NUCLEOTIDE SEQUENCE [LARGE SCALE GENOMIC DNA]</scope>
    <source>
        <strain evidence="2">DSM 17901</strain>
    </source>
</reference>
<dbReference type="AlphaFoldDB" id="A0A0K6H169"/>
<evidence type="ECO:0000313" key="2">
    <source>
        <dbReference type="Proteomes" id="UP000243535"/>
    </source>
</evidence>